<proteinExistence type="predicted"/>
<reference evidence="4" key="1">
    <citation type="submission" date="2018-09" db="EMBL/GenBank/DDBJ databases">
        <title>Complete Genome Sequencing of Sulfolobus sp. JCM 16834.</title>
        <authorList>
            <person name="Kato S."/>
            <person name="Itoh T."/>
            <person name="Ohkuma M."/>
        </authorList>
    </citation>
    <scope>NUCLEOTIDE SEQUENCE [LARGE SCALE GENOMIC DNA]</scope>
    <source>
        <strain evidence="4">IC-007</strain>
    </source>
</reference>
<dbReference type="EMBL" id="AP018929">
    <property type="protein sequence ID" value="BBG24268.1"/>
    <property type="molecule type" value="Genomic_DNA"/>
</dbReference>
<protein>
    <recommendedName>
        <fullName evidence="5">DUF2175 domain-containing protein</fullName>
    </recommendedName>
</protein>
<evidence type="ECO:0000313" key="2">
    <source>
        <dbReference type="EMBL" id="BBG27025.1"/>
    </source>
</evidence>
<evidence type="ECO:0000313" key="1">
    <source>
        <dbReference type="EMBL" id="BBG24268.1"/>
    </source>
</evidence>
<sequence length="110" mass="12700">MSRPATKWACAFCGNTIYWDELFTFMKSGVVHYTCFRDRAIKTSKVPPEEMKVVLDMLEKELLRITEYKKTMSSIANEEIKKSLDQIEKDAEKQSGVLTRLASNLSQIEE</sequence>
<dbReference type="STRING" id="1294262.GCA_001316085_00459"/>
<accession>A0A510E3E3</accession>
<dbReference type="Proteomes" id="UP000322983">
    <property type="component" value="Chromosome"/>
</dbReference>
<evidence type="ECO:0000313" key="3">
    <source>
        <dbReference type="Proteomes" id="UP000322983"/>
    </source>
</evidence>
<name>A0A510DWB1_9CREN</name>
<reference evidence="1 3" key="2">
    <citation type="journal article" date="2020" name="Int. J. Syst. Evol. Microbiol.">
        <title>Sulfuracidifex tepidarius gen. nov., sp. nov. and transfer of Sulfolobus metallicus Huber and Stetter 1992 to the genus Sulfuracidifex as Sulfuracidifex metallicus comb. nov.</title>
        <authorList>
            <person name="Itoh T."/>
            <person name="Miura T."/>
            <person name="Sakai H.D."/>
            <person name="Kato S."/>
            <person name="Ohkuma M."/>
            <person name="Takashina T."/>
        </authorList>
    </citation>
    <scope>NUCLEOTIDE SEQUENCE [LARGE SCALE GENOMIC DNA]</scope>
    <source>
        <strain evidence="1 3">IC-006</strain>
        <strain evidence="2">IC-007</strain>
    </source>
</reference>
<dbReference type="EMBL" id="AP018930">
    <property type="protein sequence ID" value="BBG27025.1"/>
    <property type="molecule type" value="Genomic_DNA"/>
</dbReference>
<gene>
    <name evidence="1" type="ORF">IC006_1577</name>
    <name evidence="2" type="ORF">IC007_1554</name>
</gene>
<organism evidence="1 3">
    <name type="scientific">Sulfuracidifex tepidarius</name>
    <dbReference type="NCBI Taxonomy" id="1294262"/>
    <lineage>
        <taxon>Archaea</taxon>
        <taxon>Thermoproteota</taxon>
        <taxon>Thermoprotei</taxon>
        <taxon>Sulfolobales</taxon>
        <taxon>Sulfolobaceae</taxon>
        <taxon>Sulfuracidifex</taxon>
    </lineage>
</organism>
<dbReference type="Proteomes" id="UP000325030">
    <property type="component" value="Chromosome"/>
</dbReference>
<evidence type="ECO:0008006" key="5">
    <source>
        <dbReference type="Google" id="ProtNLM"/>
    </source>
</evidence>
<dbReference type="AlphaFoldDB" id="A0A510DWB1"/>
<accession>A0A510DWB1</accession>
<dbReference type="OrthoDB" id="57156at2157"/>
<dbReference type="Pfam" id="PF09943">
    <property type="entry name" value="DUF2175"/>
    <property type="match status" value="1"/>
</dbReference>
<evidence type="ECO:0000313" key="4">
    <source>
        <dbReference type="Proteomes" id="UP000325030"/>
    </source>
</evidence>
<keyword evidence="3" id="KW-1185">Reference proteome</keyword>
<dbReference type="RefSeq" id="WP_054845065.1">
    <property type="nucleotide sequence ID" value="NZ_AP018929.1"/>
</dbReference>
<dbReference type="GeneID" id="41717892"/>
<dbReference type="KEGG" id="step:IC006_1577"/>
<dbReference type="InterPro" id="IPR018686">
    <property type="entry name" value="DUF2175"/>
</dbReference>